<evidence type="ECO:0000313" key="1">
    <source>
        <dbReference type="EMBL" id="UYL64975.1"/>
    </source>
</evidence>
<dbReference type="Proteomes" id="UP001156320">
    <property type="component" value="Segment"/>
</dbReference>
<protein>
    <submittedName>
        <fullName evidence="1">Uncharacterized protein</fullName>
    </submittedName>
</protein>
<sequence>MKEEKDIAKYVSVAVSCYPTRIWRGLRREVRIPKFIIREKIKDEGEGRERIKERIAYTDEELGRLKKTLEKRCMSEIKSEIEIFKVRELSEEEREIIERANREGWSVGKVRRELRRLYSS</sequence>
<dbReference type="EMBL" id="OP413840">
    <property type="protein sequence ID" value="UYL64975.1"/>
    <property type="molecule type" value="Genomic_DNA"/>
</dbReference>
<name>A0ABY6GNN0_9VIRU</name>
<evidence type="ECO:0000313" key="2">
    <source>
        <dbReference type="Proteomes" id="UP001156320"/>
    </source>
</evidence>
<proteinExistence type="predicted"/>
<accession>A0ABY6GNN0</accession>
<reference evidence="1 2" key="1">
    <citation type="submission" date="2022-09" db="EMBL/GenBank/DDBJ databases">
        <title>Evolutionary Diversification of Methanotrophic Ca. Methanophagales (ANME-1) and Their Expansive Virome.</title>
        <authorList>
            <person name="Laso-Perez R."/>
            <person name="Wu F."/>
            <person name="Cremiere A."/>
            <person name="Speth D.R."/>
            <person name="Magyar J.S."/>
            <person name="Krupovic M."/>
            <person name="Orphan V.J."/>
        </authorList>
    </citation>
    <scope>NUCLEOTIDE SEQUENCE [LARGE SCALE GENOMIC DNA]</scope>
    <source>
        <strain evidence="1">PBV300</strain>
    </source>
</reference>
<organism evidence="1 2">
    <name type="scientific">Methanophagales virus PBV300</name>
    <dbReference type="NCBI Taxonomy" id="2987731"/>
    <lineage>
        <taxon>Viruses</taxon>
        <taxon>Adnaviria</taxon>
        <taxon>Zilligvirae</taxon>
        <taxon>Taleaviricota</taxon>
        <taxon>Tokiviricetes</taxon>
        <taxon>Maximonvirales</taxon>
        <taxon>Ahmunviridae</taxon>
        <taxon>Yumkaaxvirus</taxon>
        <taxon>Yumkaaxvirus pescaderoense</taxon>
    </lineage>
</organism>
<gene>
    <name evidence="1" type="ORF">JBCDKDKM_00013</name>
</gene>
<keyword evidence="2" id="KW-1185">Reference proteome</keyword>